<dbReference type="PROSITE" id="PS51782">
    <property type="entry name" value="LYSM"/>
    <property type="match status" value="3"/>
</dbReference>
<dbReference type="CDD" id="cd06268">
    <property type="entry name" value="PBP1_ABC_transporter_LIVBP-like"/>
    <property type="match status" value="1"/>
</dbReference>
<reference evidence="3 4" key="1">
    <citation type="submission" date="2014-02" db="EMBL/GenBank/DDBJ databases">
        <authorList>
            <person name="Young C.-C."/>
            <person name="Hameed A."/>
            <person name="Huang H.-C."/>
            <person name="Shahina M."/>
        </authorList>
    </citation>
    <scope>NUCLEOTIDE SEQUENCE [LARGE SCALE GENOMIC DNA]</scope>
    <source>
        <strain evidence="3 4">CC-SAMT-1</strain>
    </source>
</reference>
<dbReference type="SUPFAM" id="SSF53822">
    <property type="entry name" value="Periplasmic binding protein-like I"/>
    <property type="match status" value="1"/>
</dbReference>
<dbReference type="Gene3D" id="3.40.50.2300">
    <property type="match status" value="2"/>
</dbReference>
<feature type="domain" description="LysM" evidence="2">
    <location>
        <begin position="148"/>
        <end position="191"/>
    </location>
</feature>
<dbReference type="AlphaFoldDB" id="A0A0C5WA70"/>
<protein>
    <submittedName>
        <fullName evidence="3">Peptidoglycan-binding protein</fullName>
    </submittedName>
</protein>
<feature type="domain" description="LysM" evidence="2">
    <location>
        <begin position="25"/>
        <end position="68"/>
    </location>
</feature>
<gene>
    <name evidence="3" type="ORF">AW14_10695</name>
</gene>
<dbReference type="CDD" id="cd00118">
    <property type="entry name" value="LysM"/>
    <property type="match status" value="3"/>
</dbReference>
<evidence type="ECO:0000259" key="2">
    <source>
        <dbReference type="PROSITE" id="PS51782"/>
    </source>
</evidence>
<dbReference type="Proteomes" id="UP000032229">
    <property type="component" value="Chromosome"/>
</dbReference>
<evidence type="ECO:0000313" key="4">
    <source>
        <dbReference type="Proteomes" id="UP000032229"/>
    </source>
</evidence>
<proteinExistence type="predicted"/>
<dbReference type="KEGG" id="sze:AW14_10695"/>
<dbReference type="InterPro" id="IPR036779">
    <property type="entry name" value="LysM_dom_sf"/>
</dbReference>
<dbReference type="InterPro" id="IPR018392">
    <property type="entry name" value="LysM"/>
</dbReference>
<dbReference type="PANTHER" id="PTHR33734:SF22">
    <property type="entry name" value="MEMBRANE-BOUND LYTIC MUREIN TRANSGLYCOSYLASE D"/>
    <property type="match status" value="1"/>
</dbReference>
<feature type="chain" id="PRO_5002191650" evidence="1">
    <location>
        <begin position="22"/>
        <end position="645"/>
    </location>
</feature>
<keyword evidence="4" id="KW-1185">Reference proteome</keyword>
<feature type="domain" description="LysM" evidence="2">
    <location>
        <begin position="88"/>
        <end position="132"/>
    </location>
</feature>
<dbReference type="SMART" id="SM00257">
    <property type="entry name" value="LysM"/>
    <property type="match status" value="4"/>
</dbReference>
<dbReference type="Pfam" id="PF01476">
    <property type="entry name" value="LysM"/>
    <property type="match status" value="3"/>
</dbReference>
<accession>A0A0C5WA70</accession>
<evidence type="ECO:0000313" key="3">
    <source>
        <dbReference type="EMBL" id="AJR04033.1"/>
    </source>
</evidence>
<keyword evidence="1" id="KW-0732">Signal</keyword>
<dbReference type="RefSeq" id="WP_044638745.1">
    <property type="nucleotide sequence ID" value="NZ_CP007202.1"/>
</dbReference>
<sequence>MIKYFSVLCLVLFCSFNTVNAQNFSTHQVKRGETLESISKQYYVTTSQILELNPDAKKALKPNTILIIPISKSTKPNETITNELDGFREHTVQRKETLYSLSKEYNVSEEDIKKYNNSLYANPLRKGDVIQIPIYKTTKTLTETATTKPYIVLPKEGKWRVAYKFGISVEELEALNPKMGDTLQEGQQINVPSNKVAKVEKIDEAYSYYKVLPKEGFYRLKLKLGLEQDELEALNPDLKETGLIEGMVLKVPFSKNTSTGTITPETEKVTLSNRLLSSDTKRLAVLLPFRLNRVDFDSITDTKQSIKKDPYLNASLDFYSGILFALDSLKNMGISVKVDVFDTKHEVSEVGKIIENNNFESYDAVIGPLTTETFEKAASELKALNVPIISPIGTNLKLYDHVFQSRPADDLLKRKVINFVKSDSLKNNIVIVSDAKNQNIANELKREFNYSRMVFSKKTKSGADANYVNVSDLKSVLKPGKNYVFLETESEGFASNVTSILASLTRQKVSEDDTTSSEVILITTNFNAAFEGDEISNEHLSKLQFHFSTISKSYNETDHRDFIKKYETLYNITPDKRAVRGFDLTMDVILRLATSNDLFLSVNLAPSTEYVENKFAYKKETFGGYYNTAVYLVKYENLNLVEVKP</sequence>
<name>A0A0C5WA70_9FLAO</name>
<dbReference type="STRING" id="1454006.AW14_10695"/>
<dbReference type="Gene3D" id="3.10.350.10">
    <property type="entry name" value="LysM domain"/>
    <property type="match status" value="3"/>
</dbReference>
<dbReference type="EMBL" id="CP007202">
    <property type="protein sequence ID" value="AJR04033.1"/>
    <property type="molecule type" value="Genomic_DNA"/>
</dbReference>
<dbReference type="PATRIC" id="fig|1454006.5.peg.2119"/>
<evidence type="ECO:0000256" key="1">
    <source>
        <dbReference type="SAM" id="SignalP"/>
    </source>
</evidence>
<dbReference type="GO" id="GO:0008932">
    <property type="term" value="F:lytic endotransglycosylase activity"/>
    <property type="evidence" value="ECO:0007669"/>
    <property type="project" value="TreeGrafter"/>
</dbReference>
<dbReference type="PANTHER" id="PTHR33734">
    <property type="entry name" value="LYSM DOMAIN-CONTAINING GPI-ANCHORED PROTEIN 2"/>
    <property type="match status" value="1"/>
</dbReference>
<dbReference type="OrthoDB" id="2149800at2"/>
<dbReference type="SUPFAM" id="SSF54106">
    <property type="entry name" value="LysM domain"/>
    <property type="match status" value="3"/>
</dbReference>
<organism evidence="3 4">
    <name type="scientific">Siansivirga zeaxanthinifaciens CC-SAMT-1</name>
    <dbReference type="NCBI Taxonomy" id="1454006"/>
    <lineage>
        <taxon>Bacteria</taxon>
        <taxon>Pseudomonadati</taxon>
        <taxon>Bacteroidota</taxon>
        <taxon>Flavobacteriia</taxon>
        <taxon>Flavobacteriales</taxon>
        <taxon>Flavobacteriaceae</taxon>
        <taxon>Siansivirga</taxon>
    </lineage>
</organism>
<feature type="signal peptide" evidence="1">
    <location>
        <begin position="1"/>
        <end position="21"/>
    </location>
</feature>
<dbReference type="HOGENOM" id="CLU_028261_0_0_10"/>
<dbReference type="InterPro" id="IPR028082">
    <property type="entry name" value="Peripla_BP_I"/>
</dbReference>